<dbReference type="CDD" id="cd03378">
    <property type="entry name" value="beta_CA_cladeC"/>
    <property type="match status" value="1"/>
</dbReference>
<dbReference type="InterPro" id="IPR001765">
    <property type="entry name" value="Carbonic_anhydrase"/>
</dbReference>
<reference evidence="8 9" key="1">
    <citation type="journal article" date="2011" name="Mol. Biol. Evol.">
        <title>Unity in variety--the pan-genome of the Chlamydiae.</title>
        <authorList>
            <person name="Collingro A."/>
            <person name="Tischler P."/>
            <person name="Weinmaier T."/>
            <person name="Penz T."/>
            <person name="Heinz E."/>
            <person name="Brunham R.C."/>
            <person name="Read T.D."/>
            <person name="Bavoil P.M."/>
            <person name="Sachse K."/>
            <person name="Kahane S."/>
            <person name="Friedman M.G."/>
            <person name="Rattei T."/>
            <person name="Myers G.S."/>
            <person name="Horn M."/>
        </authorList>
    </citation>
    <scope>NUCLEOTIDE SEQUENCE [LARGE SCALE GENOMIC DNA]</scope>
    <source>
        <strain evidence="9">UV7</strain>
    </source>
</reference>
<keyword evidence="7" id="KW-1133">Transmembrane helix</keyword>
<comment type="catalytic activity">
    <reaction evidence="5">
        <text>hydrogencarbonate + H(+) = CO2 + H2O</text>
        <dbReference type="Rhea" id="RHEA:10748"/>
        <dbReference type="ChEBI" id="CHEBI:15377"/>
        <dbReference type="ChEBI" id="CHEBI:15378"/>
        <dbReference type="ChEBI" id="CHEBI:16526"/>
        <dbReference type="ChEBI" id="CHEBI:17544"/>
        <dbReference type="EC" id="4.2.1.1"/>
    </reaction>
</comment>
<evidence type="ECO:0000256" key="7">
    <source>
        <dbReference type="SAM" id="Phobius"/>
    </source>
</evidence>
<evidence type="ECO:0000256" key="6">
    <source>
        <dbReference type="PIRSR" id="PIRSR601765-1"/>
    </source>
</evidence>
<dbReference type="OrthoDB" id="9769739at2"/>
<dbReference type="GO" id="GO:0004089">
    <property type="term" value="F:carbonate dehydratase activity"/>
    <property type="evidence" value="ECO:0007669"/>
    <property type="project" value="UniProtKB-EC"/>
</dbReference>
<dbReference type="Proteomes" id="UP000000495">
    <property type="component" value="Chromosome"/>
</dbReference>
<dbReference type="EC" id="4.2.1.1" evidence="2"/>
<proteinExistence type="inferred from homology"/>
<dbReference type="AlphaFoldDB" id="F8KW48"/>
<evidence type="ECO:0000256" key="3">
    <source>
        <dbReference type="ARBA" id="ARBA00022833"/>
    </source>
</evidence>
<feature type="binding site" evidence="6">
    <location>
        <position position="126"/>
    </location>
    <ligand>
        <name>Zn(2+)</name>
        <dbReference type="ChEBI" id="CHEBI:29105"/>
    </ligand>
</feature>
<keyword evidence="6" id="KW-0479">Metal-binding</keyword>
<dbReference type="Pfam" id="PF00484">
    <property type="entry name" value="Pro_CA"/>
    <property type="match status" value="1"/>
</dbReference>
<dbReference type="Gene3D" id="3.40.1050.10">
    <property type="entry name" value="Carbonic anhydrase"/>
    <property type="match status" value="1"/>
</dbReference>
<keyword evidence="4 8" id="KW-0456">Lyase</keyword>
<dbReference type="InterPro" id="IPR036874">
    <property type="entry name" value="Carbonic_anhydrase_sf"/>
</dbReference>
<evidence type="ECO:0000256" key="1">
    <source>
        <dbReference type="ARBA" id="ARBA00006217"/>
    </source>
</evidence>
<evidence type="ECO:0000313" key="9">
    <source>
        <dbReference type="Proteomes" id="UP000000495"/>
    </source>
</evidence>
<comment type="similarity">
    <text evidence="1">Belongs to the beta-class carbonic anhydrase family.</text>
</comment>
<dbReference type="SUPFAM" id="SSF53056">
    <property type="entry name" value="beta-carbonic anhydrase, cab"/>
    <property type="match status" value="1"/>
</dbReference>
<accession>F8KW48</accession>
<dbReference type="PROSITE" id="PS00704">
    <property type="entry name" value="PROK_CO2_ANHYDRASE_1"/>
    <property type="match status" value="1"/>
</dbReference>
<dbReference type="HOGENOM" id="CLU_053879_4_2_0"/>
<evidence type="ECO:0000256" key="5">
    <source>
        <dbReference type="ARBA" id="ARBA00048348"/>
    </source>
</evidence>
<organism evidence="8 9">
    <name type="scientific">Parachlamydia acanthamoebae (strain UV7)</name>
    <dbReference type="NCBI Taxonomy" id="765952"/>
    <lineage>
        <taxon>Bacteria</taxon>
        <taxon>Pseudomonadati</taxon>
        <taxon>Chlamydiota</taxon>
        <taxon>Chlamydiia</taxon>
        <taxon>Parachlamydiales</taxon>
        <taxon>Parachlamydiaceae</taxon>
        <taxon>Parachlamydia</taxon>
    </lineage>
</organism>
<dbReference type="PANTHER" id="PTHR11002:SF79">
    <property type="entry name" value="CARBONIC ANHYDRASE 2"/>
    <property type="match status" value="1"/>
</dbReference>
<dbReference type="GO" id="GO:0015976">
    <property type="term" value="P:carbon utilization"/>
    <property type="evidence" value="ECO:0007669"/>
    <property type="project" value="InterPro"/>
</dbReference>
<name>F8KW48_PARAV</name>
<dbReference type="KEGG" id="puv:PUV_06100"/>
<dbReference type="eggNOG" id="COG0288">
    <property type="taxonomic scope" value="Bacteria"/>
</dbReference>
<sequence>MNLNAIYSFLAFMLMLSAIGCALTPDEAIQRLMEGNQRYVKDQLLHPDRNLIRREAIGSRQEPFAVILGCADSRVSPEIIFDQGIGDLFIVRVAGNVAGPVEVDSIDFSAEYLHSSVILVLGHESCGAVNAVLNKQTQDIEAVAALIEPAIQSVRGKEGDLLANAVKANVRAIVAQLKETSVVKRLMKENKIKVIGGYYELVSGKVVLLD</sequence>
<dbReference type="GO" id="GO:0008270">
    <property type="term" value="F:zinc ion binding"/>
    <property type="evidence" value="ECO:0007669"/>
    <property type="project" value="InterPro"/>
</dbReference>
<keyword evidence="7" id="KW-0472">Membrane</keyword>
<keyword evidence="9" id="KW-1185">Reference proteome</keyword>
<keyword evidence="3 6" id="KW-0862">Zinc</keyword>
<evidence type="ECO:0000256" key="2">
    <source>
        <dbReference type="ARBA" id="ARBA00012925"/>
    </source>
</evidence>
<comment type="cofactor">
    <cofactor evidence="6">
        <name>Zn(2+)</name>
        <dbReference type="ChEBI" id="CHEBI:29105"/>
    </cofactor>
    <text evidence="6">Binds 1 zinc ion per subunit.</text>
</comment>
<dbReference type="PANTHER" id="PTHR11002">
    <property type="entry name" value="CARBONIC ANHYDRASE"/>
    <property type="match status" value="1"/>
</dbReference>
<feature type="binding site" evidence="6">
    <location>
        <position position="72"/>
    </location>
    <ligand>
        <name>Zn(2+)</name>
        <dbReference type="ChEBI" id="CHEBI:29105"/>
    </ligand>
</feature>
<dbReference type="InterPro" id="IPR015892">
    <property type="entry name" value="Carbonic_anhydrase_CS"/>
</dbReference>
<dbReference type="STRING" id="765952.PUV_06100"/>
<evidence type="ECO:0000313" key="8">
    <source>
        <dbReference type="EMBL" id="CCB85560.1"/>
    </source>
</evidence>
<keyword evidence="7" id="KW-0812">Transmembrane</keyword>
<feature type="binding site" evidence="6">
    <location>
        <position position="70"/>
    </location>
    <ligand>
        <name>Zn(2+)</name>
        <dbReference type="ChEBI" id="CHEBI:29105"/>
    </ligand>
</feature>
<dbReference type="EMBL" id="FR872580">
    <property type="protein sequence ID" value="CCB85560.1"/>
    <property type="molecule type" value="Genomic_DNA"/>
</dbReference>
<feature type="binding site" evidence="6">
    <location>
        <position position="123"/>
    </location>
    <ligand>
        <name>Zn(2+)</name>
        <dbReference type="ChEBI" id="CHEBI:29105"/>
    </ligand>
</feature>
<evidence type="ECO:0000256" key="4">
    <source>
        <dbReference type="ARBA" id="ARBA00023239"/>
    </source>
</evidence>
<dbReference type="SMART" id="SM00947">
    <property type="entry name" value="Pro_CA"/>
    <property type="match status" value="1"/>
</dbReference>
<gene>
    <name evidence="8" type="primary">cynT</name>
    <name evidence="8" type="ordered locus">PUV_06100</name>
</gene>
<feature type="transmembrane region" description="Helical" evidence="7">
    <location>
        <begin position="6"/>
        <end position="24"/>
    </location>
</feature>
<protein>
    <recommendedName>
        <fullName evidence="2">carbonic anhydrase</fullName>
        <ecNumber evidence="2">4.2.1.1</ecNumber>
    </recommendedName>
</protein>
<dbReference type="RefSeq" id="WP_006341395.1">
    <property type="nucleotide sequence ID" value="NC_015702.1"/>
</dbReference>